<dbReference type="VEuPathDB" id="PlasmoDB:AK88_00176"/>
<dbReference type="InterPro" id="IPR015720">
    <property type="entry name" value="Emp24-like"/>
</dbReference>
<dbReference type="OMA" id="QEKMMET"/>
<feature type="transmembrane region" description="Helical" evidence="8">
    <location>
        <begin position="173"/>
        <end position="195"/>
    </location>
</feature>
<keyword evidence="12" id="KW-1185">Reference proteome</keyword>
<reference evidence="11 12" key="1">
    <citation type="submission" date="2014-03" db="EMBL/GenBank/DDBJ databases">
        <title>The Genome Sequence of Plasmodium fragile nilgiri.</title>
        <authorList>
            <consortium name="The Broad Institute Genomics Platform"/>
            <consortium name="The Broad Institute Genome Sequencing Center for Infectious Disease"/>
            <person name="Neafsey D."/>
            <person name="Duraisingh M."/>
            <person name="Young S.K."/>
            <person name="Zeng Q."/>
            <person name="Gargeya S."/>
            <person name="Abouelleil A."/>
            <person name="Alvarado L."/>
            <person name="Chapman S.B."/>
            <person name="Gainer-Dewar J."/>
            <person name="Goldberg J."/>
            <person name="Griggs A."/>
            <person name="Gujja S."/>
            <person name="Hansen M."/>
            <person name="Howarth C."/>
            <person name="Imamovic A."/>
            <person name="Larimer J."/>
            <person name="Pearson M."/>
            <person name="Poon T.W."/>
            <person name="Priest M."/>
            <person name="Roberts A."/>
            <person name="Saif S."/>
            <person name="Shea T."/>
            <person name="Sykes S."/>
            <person name="Wortman J."/>
            <person name="Nusbaum C."/>
            <person name="Birren B."/>
        </authorList>
    </citation>
    <scope>NUCLEOTIDE SEQUENCE [LARGE SCALE GENOMIC DNA]</scope>
    <source>
        <strain evidence="12">nilgiri</strain>
    </source>
</reference>
<dbReference type="RefSeq" id="XP_012333250.1">
    <property type="nucleotide sequence ID" value="XM_012477827.1"/>
</dbReference>
<proteinExistence type="inferred from homology"/>
<evidence type="ECO:0000256" key="5">
    <source>
        <dbReference type="ARBA" id="ARBA00022989"/>
    </source>
</evidence>
<dbReference type="PANTHER" id="PTHR22811">
    <property type="entry name" value="TRANSMEMBRANE EMP24 DOMAIN-CONTAINING PROTEIN"/>
    <property type="match status" value="1"/>
</dbReference>
<dbReference type="EMBL" id="KQ001646">
    <property type="protein sequence ID" value="KJP90007.1"/>
    <property type="molecule type" value="Genomic_DNA"/>
</dbReference>
<keyword evidence="3 7" id="KW-0812">Transmembrane</keyword>
<feature type="domain" description="GOLD" evidence="10">
    <location>
        <begin position="33"/>
        <end position="114"/>
    </location>
</feature>
<comment type="similarity">
    <text evidence="2 7">Belongs to the EMP24/GP25L family.</text>
</comment>
<organism evidence="11 12">
    <name type="scientific">Plasmodium fragile</name>
    <dbReference type="NCBI Taxonomy" id="5857"/>
    <lineage>
        <taxon>Eukaryota</taxon>
        <taxon>Sar</taxon>
        <taxon>Alveolata</taxon>
        <taxon>Apicomplexa</taxon>
        <taxon>Aconoidasida</taxon>
        <taxon>Haemosporida</taxon>
        <taxon>Plasmodiidae</taxon>
        <taxon>Plasmodium</taxon>
        <taxon>Plasmodium (Plasmodium)</taxon>
    </lineage>
</organism>
<dbReference type="Pfam" id="PF01105">
    <property type="entry name" value="EMP24_GP25L"/>
    <property type="match status" value="1"/>
</dbReference>
<evidence type="ECO:0000256" key="6">
    <source>
        <dbReference type="ARBA" id="ARBA00023136"/>
    </source>
</evidence>
<evidence type="ECO:0000256" key="3">
    <source>
        <dbReference type="ARBA" id="ARBA00022692"/>
    </source>
</evidence>
<feature type="transmembrane region" description="Helical" evidence="8">
    <location>
        <begin position="47"/>
        <end position="64"/>
    </location>
</feature>
<dbReference type="AlphaFoldDB" id="A0A0D9QT28"/>
<dbReference type="InterPro" id="IPR009038">
    <property type="entry name" value="GOLD_dom"/>
</dbReference>
<comment type="subcellular location">
    <subcellularLocation>
        <location evidence="1 7">Membrane</location>
        <topology evidence="1 7">Single-pass type I membrane protein</topology>
    </subcellularLocation>
</comment>
<evidence type="ECO:0000313" key="12">
    <source>
        <dbReference type="Proteomes" id="UP000054561"/>
    </source>
</evidence>
<gene>
    <name evidence="11" type="ORF">AK88_00176</name>
</gene>
<evidence type="ECO:0000256" key="7">
    <source>
        <dbReference type="RuleBase" id="RU003827"/>
    </source>
</evidence>
<dbReference type="GeneID" id="24265490"/>
<name>A0A0D9QT28_PLAFR</name>
<dbReference type="OrthoDB" id="62956at2759"/>
<evidence type="ECO:0000259" key="10">
    <source>
        <dbReference type="PROSITE" id="PS50866"/>
    </source>
</evidence>
<keyword evidence="4 9" id="KW-0732">Signal</keyword>
<sequence length="205" mass="23806">MAFTKSPVVVSLLLVFLLHVARCTHLIIGPLEKDCLHFRVDKNNIIVGSYEIIDKSALCLVYIINRNDKKREKLFTSQNVQDKFEVKVAKPGIYSLCYANQKKTEITVMFTLRVKESHDAADAELGTADDVQKINNQVSQLYEQFFEVYEEQEKMMETADLYKQFNEKMNSKLILWSQVQIILLIALTIIHIFYIKSFFDIKTIV</sequence>
<feature type="signal peptide" evidence="9">
    <location>
        <begin position="1"/>
        <end position="23"/>
    </location>
</feature>
<keyword evidence="5 8" id="KW-1133">Transmembrane helix</keyword>
<dbReference type="Proteomes" id="UP000054561">
    <property type="component" value="Unassembled WGS sequence"/>
</dbReference>
<evidence type="ECO:0000256" key="4">
    <source>
        <dbReference type="ARBA" id="ARBA00022729"/>
    </source>
</evidence>
<evidence type="ECO:0000256" key="1">
    <source>
        <dbReference type="ARBA" id="ARBA00004479"/>
    </source>
</evidence>
<dbReference type="GO" id="GO:0016020">
    <property type="term" value="C:membrane"/>
    <property type="evidence" value="ECO:0007669"/>
    <property type="project" value="UniProtKB-SubCell"/>
</dbReference>
<accession>A0A0D9QT28</accession>
<evidence type="ECO:0000256" key="2">
    <source>
        <dbReference type="ARBA" id="ARBA00007104"/>
    </source>
</evidence>
<evidence type="ECO:0000256" key="9">
    <source>
        <dbReference type="SAM" id="SignalP"/>
    </source>
</evidence>
<dbReference type="SMART" id="SM01190">
    <property type="entry name" value="EMP24_GP25L"/>
    <property type="match status" value="1"/>
</dbReference>
<evidence type="ECO:0000313" key="11">
    <source>
        <dbReference type="EMBL" id="KJP90007.1"/>
    </source>
</evidence>
<feature type="chain" id="PRO_5002344015" description="GOLD domain-containing protein" evidence="9">
    <location>
        <begin position="24"/>
        <end position="205"/>
    </location>
</feature>
<keyword evidence="6 8" id="KW-0472">Membrane</keyword>
<evidence type="ECO:0000256" key="8">
    <source>
        <dbReference type="SAM" id="Phobius"/>
    </source>
</evidence>
<dbReference type="PROSITE" id="PS50866">
    <property type="entry name" value="GOLD"/>
    <property type="match status" value="1"/>
</dbReference>
<protein>
    <recommendedName>
        <fullName evidence="10">GOLD domain-containing protein</fullName>
    </recommendedName>
</protein>